<dbReference type="GO" id="GO:0046872">
    <property type="term" value="F:metal ion binding"/>
    <property type="evidence" value="ECO:0007669"/>
    <property type="project" value="UniProtKB-KW"/>
</dbReference>
<dbReference type="EC" id="1.1.-.-" evidence="11"/>
<feature type="domain" description="4Fe-4S ferredoxin-type" evidence="10">
    <location>
        <begin position="196"/>
        <end position="225"/>
    </location>
</feature>
<dbReference type="InterPro" id="IPR004453">
    <property type="entry name" value="QueG"/>
</dbReference>
<dbReference type="PROSITE" id="PS00198">
    <property type="entry name" value="4FE4S_FER_1"/>
    <property type="match status" value="1"/>
</dbReference>
<evidence type="ECO:0000256" key="3">
    <source>
        <dbReference type="ARBA" id="ARBA00022694"/>
    </source>
</evidence>
<dbReference type="NCBIfam" id="TIGR00276">
    <property type="entry name" value="tRNA epoxyqueuosine(34) reductase QueG"/>
    <property type="match status" value="1"/>
</dbReference>
<dbReference type="AlphaFoldDB" id="A0A5C6CNI2"/>
<dbReference type="GO" id="GO:0008616">
    <property type="term" value="P:tRNA queuosine(34) biosynthetic process"/>
    <property type="evidence" value="ECO:0007669"/>
    <property type="project" value="UniProtKB-KW"/>
</dbReference>
<evidence type="ECO:0000256" key="1">
    <source>
        <dbReference type="ARBA" id="ARBA00022485"/>
    </source>
</evidence>
<evidence type="ECO:0000313" key="12">
    <source>
        <dbReference type="Proteomes" id="UP000316304"/>
    </source>
</evidence>
<name>A0A5C6CNI2_9BACT</name>
<gene>
    <name evidence="11" type="primary">queG</name>
    <name evidence="11" type="ORF">Pla52o_13210</name>
</gene>
<comment type="caution">
    <text evidence="11">The sequence shown here is derived from an EMBL/GenBank/DDBJ whole genome shotgun (WGS) entry which is preliminary data.</text>
</comment>
<keyword evidence="1" id="KW-0004">4Fe-4S</keyword>
<evidence type="ECO:0000256" key="2">
    <source>
        <dbReference type="ARBA" id="ARBA00022490"/>
    </source>
</evidence>
<dbReference type="PROSITE" id="PS51379">
    <property type="entry name" value="4FE4S_FER_2"/>
    <property type="match status" value="1"/>
</dbReference>
<keyword evidence="2" id="KW-0963">Cytoplasm</keyword>
<dbReference type="InterPro" id="IPR017896">
    <property type="entry name" value="4Fe4S_Fe-S-bd"/>
</dbReference>
<keyword evidence="7" id="KW-0408">Iron</keyword>
<reference evidence="11 12" key="1">
    <citation type="submission" date="2019-02" db="EMBL/GenBank/DDBJ databases">
        <title>Deep-cultivation of Planctomycetes and their phenomic and genomic characterization uncovers novel biology.</title>
        <authorList>
            <person name="Wiegand S."/>
            <person name="Jogler M."/>
            <person name="Boedeker C."/>
            <person name="Pinto D."/>
            <person name="Vollmers J."/>
            <person name="Rivas-Marin E."/>
            <person name="Kohn T."/>
            <person name="Peeters S.H."/>
            <person name="Heuer A."/>
            <person name="Rast P."/>
            <person name="Oberbeckmann S."/>
            <person name="Bunk B."/>
            <person name="Jeske O."/>
            <person name="Meyerdierks A."/>
            <person name="Storesund J.E."/>
            <person name="Kallscheuer N."/>
            <person name="Luecker S."/>
            <person name="Lage O.M."/>
            <person name="Pohl T."/>
            <person name="Merkel B.J."/>
            <person name="Hornburger P."/>
            <person name="Mueller R.-W."/>
            <person name="Bruemmer F."/>
            <person name="Labrenz M."/>
            <person name="Spormann A.M."/>
            <person name="Op Den Camp H."/>
            <person name="Overmann J."/>
            <person name="Amann R."/>
            <person name="Jetten M.S.M."/>
            <person name="Mascher T."/>
            <person name="Medema M.H."/>
            <person name="Devos D.P."/>
            <person name="Kaster A.-K."/>
            <person name="Ovreas L."/>
            <person name="Rohde M."/>
            <person name="Galperin M.Y."/>
            <person name="Jogler C."/>
        </authorList>
    </citation>
    <scope>NUCLEOTIDE SEQUENCE [LARGE SCALE GENOMIC DNA]</scope>
    <source>
        <strain evidence="11 12">Pla52o</strain>
    </source>
</reference>
<evidence type="ECO:0000313" key="11">
    <source>
        <dbReference type="EMBL" id="TWU25024.1"/>
    </source>
</evidence>
<dbReference type="GO" id="GO:0052693">
    <property type="term" value="F:epoxyqueuosine reductase activity"/>
    <property type="evidence" value="ECO:0007669"/>
    <property type="project" value="TreeGrafter"/>
</dbReference>
<evidence type="ECO:0000256" key="8">
    <source>
        <dbReference type="ARBA" id="ARBA00023014"/>
    </source>
</evidence>
<dbReference type="PANTHER" id="PTHR30002:SF4">
    <property type="entry name" value="EPOXYQUEUOSINE REDUCTASE"/>
    <property type="match status" value="1"/>
</dbReference>
<organism evidence="11 12">
    <name type="scientific">Novipirellula galeiformis</name>
    <dbReference type="NCBI Taxonomy" id="2528004"/>
    <lineage>
        <taxon>Bacteria</taxon>
        <taxon>Pseudomonadati</taxon>
        <taxon>Planctomycetota</taxon>
        <taxon>Planctomycetia</taxon>
        <taxon>Pirellulales</taxon>
        <taxon>Pirellulaceae</taxon>
        <taxon>Novipirellula</taxon>
    </lineage>
</organism>
<keyword evidence="4" id="KW-0479">Metal-binding</keyword>
<dbReference type="GO" id="GO:0051539">
    <property type="term" value="F:4 iron, 4 sulfur cluster binding"/>
    <property type="evidence" value="ECO:0007669"/>
    <property type="project" value="UniProtKB-KW"/>
</dbReference>
<keyword evidence="8" id="KW-0411">Iron-sulfur</keyword>
<dbReference type="Pfam" id="PF13484">
    <property type="entry name" value="Fer4_16"/>
    <property type="match status" value="1"/>
</dbReference>
<dbReference type="InterPro" id="IPR013542">
    <property type="entry name" value="QueG_DUF1730"/>
</dbReference>
<keyword evidence="6 11" id="KW-0560">Oxidoreductase</keyword>
<dbReference type="EMBL" id="SJPT01000002">
    <property type="protein sequence ID" value="TWU25024.1"/>
    <property type="molecule type" value="Genomic_DNA"/>
</dbReference>
<keyword evidence="5" id="KW-0671">Queuosine biosynthesis</keyword>
<accession>A0A5C6CNI2</accession>
<feature type="region of interest" description="Disordered" evidence="9">
    <location>
        <begin position="1"/>
        <end position="20"/>
    </location>
</feature>
<evidence type="ECO:0000256" key="6">
    <source>
        <dbReference type="ARBA" id="ARBA00023002"/>
    </source>
</evidence>
<dbReference type="FunFam" id="3.30.70.20:FF:000037">
    <property type="entry name" value="Epoxyqueuosine reductase"/>
    <property type="match status" value="1"/>
</dbReference>
<evidence type="ECO:0000256" key="4">
    <source>
        <dbReference type="ARBA" id="ARBA00022723"/>
    </source>
</evidence>
<keyword evidence="12" id="KW-1185">Reference proteome</keyword>
<evidence type="ECO:0000256" key="9">
    <source>
        <dbReference type="SAM" id="MobiDB-lite"/>
    </source>
</evidence>
<dbReference type="PANTHER" id="PTHR30002">
    <property type="entry name" value="EPOXYQUEUOSINE REDUCTASE"/>
    <property type="match status" value="1"/>
</dbReference>
<dbReference type="Gene3D" id="3.30.70.20">
    <property type="match status" value="1"/>
</dbReference>
<protein>
    <submittedName>
        <fullName evidence="11">Epoxyqueuosine reductase</fullName>
        <ecNumber evidence="11">1.1.-.-</ecNumber>
    </submittedName>
</protein>
<dbReference type="InterPro" id="IPR017900">
    <property type="entry name" value="4Fe4S_Fe_S_CS"/>
</dbReference>
<keyword evidence="3" id="KW-0819">tRNA processing</keyword>
<sequence length="366" mass="40542">MALSRLLPLSERGQSNPITSPTDLLATFRRQASELGFIAVGVAPAIESSGFSDLTRWIEAGYAGEMSYLADRLEAYRHPAGVLEGCRSVIALAYPYDVGPRTAVPPGTGRVARYAWQGDDYHDIIHPKLKRLVKLIRQFDPTAMARGVIDTAPIMEREIAQLAGLGWQGKNTLLINKHLGSYFFLACVLTDLELPTDTPHESSHCGTCTACLDACPTAAFPQPGVLDATRCISYLTIENRDAIADDLRDSVGDWAFGCDVCQEVCPWNRKAMRRDDAEQPEDTPLQTLELRALFSLDDAEFRLRFRKTPLWRTRRRGVLRNAALVLGNQLDPNSLSALRHGLADEDALVREASRWAIDKIERAAAH</sequence>
<evidence type="ECO:0000259" key="10">
    <source>
        <dbReference type="PROSITE" id="PS51379"/>
    </source>
</evidence>
<evidence type="ECO:0000256" key="5">
    <source>
        <dbReference type="ARBA" id="ARBA00022785"/>
    </source>
</evidence>
<proteinExistence type="predicted"/>
<dbReference type="SUPFAM" id="SSF46548">
    <property type="entry name" value="alpha-helical ferredoxin"/>
    <property type="match status" value="1"/>
</dbReference>
<dbReference type="Proteomes" id="UP000316304">
    <property type="component" value="Unassembled WGS sequence"/>
</dbReference>
<dbReference type="Pfam" id="PF08331">
    <property type="entry name" value="QueG_DUF1730"/>
    <property type="match status" value="1"/>
</dbReference>
<evidence type="ECO:0000256" key="7">
    <source>
        <dbReference type="ARBA" id="ARBA00023004"/>
    </source>
</evidence>